<feature type="transmembrane region" description="Helical" evidence="10">
    <location>
        <begin position="386"/>
        <end position="408"/>
    </location>
</feature>
<keyword evidence="13" id="KW-1185">Reference proteome</keyword>
<dbReference type="EMBL" id="CP003137">
    <property type="protein sequence ID" value="AEV95702.1"/>
    <property type="molecule type" value="Genomic_DNA"/>
</dbReference>
<evidence type="ECO:0000256" key="7">
    <source>
        <dbReference type="ARBA" id="ARBA00023065"/>
    </source>
</evidence>
<dbReference type="eggNOG" id="COG0025">
    <property type="taxonomic scope" value="Bacteria"/>
</dbReference>
<evidence type="ECO:0000256" key="5">
    <source>
        <dbReference type="ARBA" id="ARBA00022989"/>
    </source>
</evidence>
<evidence type="ECO:0000256" key="10">
    <source>
        <dbReference type="SAM" id="Phobius"/>
    </source>
</evidence>
<keyword evidence="3" id="KW-1003">Cell membrane</keyword>
<evidence type="ECO:0000256" key="1">
    <source>
        <dbReference type="ARBA" id="ARBA00004651"/>
    </source>
</evidence>
<dbReference type="GO" id="GO:0015386">
    <property type="term" value="F:potassium:proton antiporter activity"/>
    <property type="evidence" value="ECO:0007669"/>
    <property type="project" value="TreeGrafter"/>
</dbReference>
<feature type="transmembrane region" description="Helical" evidence="10">
    <location>
        <begin position="31"/>
        <end position="64"/>
    </location>
</feature>
<dbReference type="PATRIC" id="fig|701521.8.peg.1382"/>
<dbReference type="GO" id="GO:0005886">
    <property type="term" value="C:plasma membrane"/>
    <property type="evidence" value="ECO:0007669"/>
    <property type="project" value="UniProtKB-SubCell"/>
</dbReference>
<evidence type="ECO:0000313" key="13">
    <source>
        <dbReference type="Proteomes" id="UP000005444"/>
    </source>
</evidence>
<evidence type="ECO:0000313" key="12">
    <source>
        <dbReference type="EMBL" id="AEV95702.1"/>
    </source>
</evidence>
<feature type="transmembrane region" description="Helical" evidence="10">
    <location>
        <begin position="352"/>
        <end position="374"/>
    </location>
</feature>
<evidence type="ECO:0000256" key="2">
    <source>
        <dbReference type="ARBA" id="ARBA00022448"/>
    </source>
</evidence>
<keyword evidence="4 10" id="KW-0812">Transmembrane</keyword>
<keyword evidence="8 10" id="KW-0472">Membrane</keyword>
<dbReference type="PANTHER" id="PTHR10110:SF86">
    <property type="entry name" value="SODIUM_HYDROGEN EXCHANGER 7"/>
    <property type="match status" value="1"/>
</dbReference>
<evidence type="ECO:0000256" key="6">
    <source>
        <dbReference type="ARBA" id="ARBA00023053"/>
    </source>
</evidence>
<comment type="subcellular location">
    <subcellularLocation>
        <location evidence="1">Cell membrane</location>
        <topology evidence="1">Multi-pass membrane protein</topology>
    </subcellularLocation>
</comment>
<dbReference type="Gene3D" id="6.10.140.1330">
    <property type="match status" value="1"/>
</dbReference>
<dbReference type="GO" id="GO:0098719">
    <property type="term" value="P:sodium ion import across plasma membrane"/>
    <property type="evidence" value="ECO:0007669"/>
    <property type="project" value="TreeGrafter"/>
</dbReference>
<reference evidence="12 13" key="1">
    <citation type="journal article" date="2012" name="J. Bacteriol.">
        <title>Complete Genome Sequence of the Beer Spoilage Organism Pediococcus claussenii ATCC BAA-344T.</title>
        <authorList>
            <person name="Pittet V."/>
            <person name="Abegunde T."/>
            <person name="Marfleet T."/>
            <person name="Haakensen M."/>
            <person name="Morrow K."/>
            <person name="Jayaprakash T."/>
            <person name="Schroeder K."/>
            <person name="Trost B."/>
            <person name="Byrns S."/>
            <person name="Bergsveinson J."/>
            <person name="Kusalik A."/>
            <person name="Ziola B."/>
        </authorList>
    </citation>
    <scope>NUCLEOTIDE SEQUENCE [LARGE SCALE GENOMIC DNA]</scope>
    <source>
        <strain evidence="12 13">ATCC BAA-344</strain>
    </source>
</reference>
<keyword evidence="5 10" id="KW-1133">Transmembrane helix</keyword>
<dbReference type="AlphaFoldDB" id="G8PF23"/>
<keyword evidence="6" id="KW-0915">Sodium</keyword>
<feature type="domain" description="Cation/H+ exchanger transmembrane" evidence="11">
    <location>
        <begin position="14"/>
        <end position="408"/>
    </location>
</feature>
<dbReference type="RefSeq" id="WP_014215896.1">
    <property type="nucleotide sequence ID" value="NC_016605.1"/>
</dbReference>
<accession>G8PF23</accession>
<feature type="transmembrane region" description="Helical" evidence="10">
    <location>
        <begin position="183"/>
        <end position="208"/>
    </location>
</feature>
<keyword evidence="7" id="KW-0406">Ion transport</keyword>
<keyword evidence="9" id="KW-0739">Sodium transport</keyword>
<dbReference type="KEGG" id="pce:PECL_1478"/>
<evidence type="ECO:0000259" key="11">
    <source>
        <dbReference type="Pfam" id="PF00999"/>
    </source>
</evidence>
<feature type="transmembrane region" description="Helical" evidence="10">
    <location>
        <begin position="85"/>
        <end position="107"/>
    </location>
</feature>
<gene>
    <name evidence="12" type="ordered locus">PECL_1478</name>
</gene>
<feature type="transmembrane region" description="Helical" evidence="10">
    <location>
        <begin position="113"/>
        <end position="134"/>
    </location>
</feature>
<dbReference type="HOGENOM" id="CLU_005912_6_4_9"/>
<dbReference type="GO" id="GO:0015385">
    <property type="term" value="F:sodium:proton antiporter activity"/>
    <property type="evidence" value="ECO:0007669"/>
    <property type="project" value="InterPro"/>
</dbReference>
<dbReference type="GO" id="GO:0051453">
    <property type="term" value="P:regulation of intracellular pH"/>
    <property type="evidence" value="ECO:0007669"/>
    <property type="project" value="TreeGrafter"/>
</dbReference>
<dbReference type="Pfam" id="PF00999">
    <property type="entry name" value="Na_H_Exchanger"/>
    <property type="match status" value="1"/>
</dbReference>
<dbReference type="InterPro" id="IPR018422">
    <property type="entry name" value="Cation/H_exchanger_CPA1"/>
</dbReference>
<protein>
    <submittedName>
        <fullName evidence="12">Sodium/hydrogen antiporter</fullName>
    </submittedName>
</protein>
<dbReference type="InterPro" id="IPR006153">
    <property type="entry name" value="Cation/H_exchanger_TM"/>
</dbReference>
<dbReference type="PANTHER" id="PTHR10110">
    <property type="entry name" value="SODIUM/HYDROGEN EXCHANGER"/>
    <property type="match status" value="1"/>
</dbReference>
<organism evidence="12 13">
    <name type="scientific">Pediococcus claussenii (strain ATCC BAA-344 / DSM 14800 / JCM 18046 / KCTC 3811 / LMG 21948 / P06)</name>
    <dbReference type="NCBI Taxonomy" id="701521"/>
    <lineage>
        <taxon>Bacteria</taxon>
        <taxon>Bacillati</taxon>
        <taxon>Bacillota</taxon>
        <taxon>Bacilli</taxon>
        <taxon>Lactobacillales</taxon>
        <taxon>Lactobacillaceae</taxon>
        <taxon>Pediococcus</taxon>
    </lineage>
</organism>
<feature type="transmembrane region" description="Helical" evidence="10">
    <location>
        <begin position="272"/>
        <end position="297"/>
    </location>
</feature>
<dbReference type="Proteomes" id="UP000005444">
    <property type="component" value="Chromosome"/>
</dbReference>
<evidence type="ECO:0000256" key="8">
    <source>
        <dbReference type="ARBA" id="ARBA00023136"/>
    </source>
</evidence>
<evidence type="ECO:0000256" key="3">
    <source>
        <dbReference type="ARBA" id="ARBA00022475"/>
    </source>
</evidence>
<feature type="transmembrane region" description="Helical" evidence="10">
    <location>
        <begin position="309"/>
        <end position="331"/>
    </location>
</feature>
<keyword evidence="2" id="KW-0813">Transport</keyword>
<evidence type="ECO:0000256" key="4">
    <source>
        <dbReference type="ARBA" id="ARBA00022692"/>
    </source>
</evidence>
<proteinExistence type="predicted"/>
<feature type="transmembrane region" description="Helical" evidence="10">
    <location>
        <begin position="228"/>
        <end position="251"/>
    </location>
</feature>
<name>G8PF23_PEDCP</name>
<sequence>METVLFILVLIFSVVISNAVANSITIIPPAIIQILIGLVLSIIPTFQHFSLVPDIFMLAIIAPLMYSDGFETNVNNLRRNLSNTFSLSIGLAVTTIIIVGFLAHAMLPALPLALAFAIGAIITPTDAVAVSSLTRNLAVPESAMNSLKNESLFNDASGIVAFDLALLTFETGKFSAWFSVMDYIYVFFGGLLFGMIISFILVRIQLFLTEHQLDDPNVLVPLSLIVPFIVYLLAERLGTSGILAVVASGLVQSTQRRQLRLTSTRIQVVSTTTWSVLSSIMNGFVFILLGVTLPTVISDIILTNKQVASIAVLIGISLVLYTVMVMVRYLWVSLHFASLRIRPEDRKLNNAIIAINGIHGTITLAMAFSIPLMFRKTEFPYRSDLIFIAGCVIVISILVPTIILPMVLPRKSLSYSPDDVKFHVKEMVKYAINKVLEVEEDPIETQAVVATLQSQRKVNRTPKRREITRIYQECSDLENKQLQKLVDKGEISTKQQITYQRIMLAQSVHLGQTIIQNVWVRIKYTIFRFLHRWKHRSVKIPQNFTHEQFENMQNDLYKIEEQIAPVIFKHLKDIVNSRNSNTVGWLQRYYRERHRRFQNNVQNNEIQDELFINAFQQEYSYVQEQLSKGTISRELADVLYAQISNDELVYMQNDGIYS</sequence>
<evidence type="ECO:0000256" key="9">
    <source>
        <dbReference type="ARBA" id="ARBA00023201"/>
    </source>
</evidence>